<evidence type="ECO:0000256" key="1">
    <source>
        <dbReference type="SAM" id="Phobius"/>
    </source>
</evidence>
<keyword evidence="1" id="KW-1133">Transmembrane helix</keyword>
<dbReference type="EMBL" id="CP036164">
    <property type="protein sequence ID" value="QBF47608.1"/>
    <property type="molecule type" value="Genomic_DNA"/>
</dbReference>
<feature type="transmembrane region" description="Helical" evidence="1">
    <location>
        <begin position="20"/>
        <end position="39"/>
    </location>
</feature>
<name>A0A4V0ZBD4_9MICO</name>
<dbReference type="KEGG" id="jli:EXU32_15930"/>
<reference evidence="2 3" key="1">
    <citation type="submission" date="2019-02" db="EMBL/GenBank/DDBJ databases">
        <title>Genomic data mining of an Antarctic deep-sea actinobacterium, Janibacterlimosus P3-3-X1.</title>
        <authorList>
            <person name="Liao L."/>
            <person name="Chen B."/>
        </authorList>
    </citation>
    <scope>NUCLEOTIDE SEQUENCE [LARGE SCALE GENOMIC DNA]</scope>
    <source>
        <strain evidence="2 3">P3-3-X1</strain>
    </source>
</reference>
<gene>
    <name evidence="2" type="ORF">EXU32_15930</name>
</gene>
<accession>A0A4V0ZBD4</accession>
<keyword evidence="1" id="KW-0812">Transmembrane</keyword>
<dbReference type="Proteomes" id="UP000290408">
    <property type="component" value="Chromosome"/>
</dbReference>
<dbReference type="AlphaFoldDB" id="A0A4V0ZBD4"/>
<sequence length="95" mass="10121">MGPTDPDRPRWRQVMPPAVAMVLAVVVVAEIAWAALVLAGSDDLSPHAVPAVVAADPVVAESVARHYDDLPGDPFDLRAVTNEDTLDAAIRDRVE</sequence>
<protein>
    <submittedName>
        <fullName evidence="2">Uncharacterized protein</fullName>
    </submittedName>
</protein>
<keyword evidence="1" id="KW-0472">Membrane</keyword>
<evidence type="ECO:0000313" key="2">
    <source>
        <dbReference type="EMBL" id="QBF47608.1"/>
    </source>
</evidence>
<evidence type="ECO:0000313" key="3">
    <source>
        <dbReference type="Proteomes" id="UP000290408"/>
    </source>
</evidence>
<keyword evidence="3" id="KW-1185">Reference proteome</keyword>
<organism evidence="2 3">
    <name type="scientific">Janibacter limosus</name>
    <dbReference type="NCBI Taxonomy" id="53458"/>
    <lineage>
        <taxon>Bacteria</taxon>
        <taxon>Bacillati</taxon>
        <taxon>Actinomycetota</taxon>
        <taxon>Actinomycetes</taxon>
        <taxon>Micrococcales</taxon>
        <taxon>Intrasporangiaceae</taxon>
        <taxon>Janibacter</taxon>
    </lineage>
</organism>
<proteinExistence type="predicted"/>
<dbReference type="RefSeq" id="WP_130630793.1">
    <property type="nucleotide sequence ID" value="NZ_CP036164.1"/>
</dbReference>